<reference evidence="2 3" key="1">
    <citation type="submission" date="2018-07" db="EMBL/GenBank/DDBJ databases">
        <title>Lottiidibacillus patelloidae gen. nov., sp. nov., isolated from the intestinal tract of a marine limpet and the reclassification of B. taeanensis BH030017T, B. algicola KMM 3737T and B. hwajinpoensis SW-72T as genus Lottiidibacillus.</title>
        <authorList>
            <person name="Liu R."/>
            <person name="Huang Z."/>
        </authorList>
    </citation>
    <scope>NUCLEOTIDE SEQUENCE [LARGE SCALE GENOMIC DNA]</scope>
    <source>
        <strain evidence="2 3">BH030017</strain>
    </source>
</reference>
<evidence type="ECO:0000313" key="2">
    <source>
        <dbReference type="EMBL" id="RBW69472.1"/>
    </source>
</evidence>
<proteinExistence type="predicted"/>
<keyword evidence="1" id="KW-0732">Signal</keyword>
<evidence type="ECO:0000256" key="1">
    <source>
        <dbReference type="SAM" id="SignalP"/>
    </source>
</evidence>
<feature type="chain" id="PRO_5016728982" evidence="1">
    <location>
        <begin position="25"/>
        <end position="75"/>
    </location>
</feature>
<gene>
    <name evidence="2" type="ORF">DS031_11145</name>
</gene>
<comment type="caution">
    <text evidence="2">The sequence shown here is derived from an EMBL/GenBank/DDBJ whole genome shotgun (WGS) entry which is preliminary data.</text>
</comment>
<dbReference type="RefSeq" id="WP_113806162.1">
    <property type="nucleotide sequence ID" value="NZ_QOCW01000010.1"/>
</dbReference>
<name>A0A366XTJ7_9BACI</name>
<organism evidence="2 3">
    <name type="scientific">Bacillus taeanensis</name>
    <dbReference type="NCBI Taxonomy" id="273032"/>
    <lineage>
        <taxon>Bacteria</taxon>
        <taxon>Bacillati</taxon>
        <taxon>Bacillota</taxon>
        <taxon>Bacilli</taxon>
        <taxon>Bacillales</taxon>
        <taxon>Bacillaceae</taxon>
        <taxon>Bacillus</taxon>
    </lineage>
</organism>
<sequence length="75" mass="7660">MKKLLVSLGTSALISIMIAGVAGAHTAPPCNDSDGDGLPSGQEYAQHHIVSMAHDGMLGNDGHKPGVHHGFSVCN</sequence>
<dbReference type="AlphaFoldDB" id="A0A366XTJ7"/>
<feature type="signal peptide" evidence="1">
    <location>
        <begin position="1"/>
        <end position="24"/>
    </location>
</feature>
<dbReference type="OrthoDB" id="9554269at2"/>
<dbReference type="Proteomes" id="UP000253314">
    <property type="component" value="Unassembled WGS sequence"/>
</dbReference>
<accession>A0A366XTJ7</accession>
<keyword evidence="3" id="KW-1185">Reference proteome</keyword>
<protein>
    <submittedName>
        <fullName evidence="2">Uncharacterized protein</fullName>
    </submittedName>
</protein>
<dbReference type="EMBL" id="QOCW01000010">
    <property type="protein sequence ID" value="RBW69472.1"/>
    <property type="molecule type" value="Genomic_DNA"/>
</dbReference>
<evidence type="ECO:0000313" key="3">
    <source>
        <dbReference type="Proteomes" id="UP000253314"/>
    </source>
</evidence>